<sequence>MIELKIIYDQEAIRNPQVAANYPWPTAESSMRQARRKTVPPSPTTLRELGEFLDVNNDRYQCSNQPFYKEWIVDNHGKFSIMFACDNLISSVVHQGSTELHADGTFKVVPLTPHSRQLFIIHLILQNHSIPVCFVLMETKSEASYKKVLERFRAKYPNVRPTSVWS</sequence>
<accession>A0AAV0YAE8</accession>
<dbReference type="EMBL" id="CARXXK010001754">
    <property type="protein sequence ID" value="CAI6377446.1"/>
    <property type="molecule type" value="Genomic_DNA"/>
</dbReference>
<evidence type="ECO:0008006" key="3">
    <source>
        <dbReference type="Google" id="ProtNLM"/>
    </source>
</evidence>
<name>A0AAV0YAE8_9HEMI</name>
<organism evidence="1 2">
    <name type="scientific">Macrosiphum euphorbiae</name>
    <name type="common">potato aphid</name>
    <dbReference type="NCBI Taxonomy" id="13131"/>
    <lineage>
        <taxon>Eukaryota</taxon>
        <taxon>Metazoa</taxon>
        <taxon>Ecdysozoa</taxon>
        <taxon>Arthropoda</taxon>
        <taxon>Hexapoda</taxon>
        <taxon>Insecta</taxon>
        <taxon>Pterygota</taxon>
        <taxon>Neoptera</taxon>
        <taxon>Paraneoptera</taxon>
        <taxon>Hemiptera</taxon>
        <taxon>Sternorrhyncha</taxon>
        <taxon>Aphidomorpha</taxon>
        <taxon>Aphidoidea</taxon>
        <taxon>Aphididae</taxon>
        <taxon>Macrosiphini</taxon>
        <taxon>Macrosiphum</taxon>
    </lineage>
</organism>
<protein>
    <recommendedName>
        <fullName evidence="3">MULE transposase domain-containing protein</fullName>
    </recommendedName>
</protein>
<reference evidence="1 2" key="1">
    <citation type="submission" date="2023-01" db="EMBL/GenBank/DDBJ databases">
        <authorList>
            <person name="Whitehead M."/>
        </authorList>
    </citation>
    <scope>NUCLEOTIDE SEQUENCE [LARGE SCALE GENOMIC DNA]</scope>
</reference>
<keyword evidence="2" id="KW-1185">Reference proteome</keyword>
<dbReference type="AlphaFoldDB" id="A0AAV0YAE8"/>
<evidence type="ECO:0000313" key="1">
    <source>
        <dbReference type="EMBL" id="CAI6377446.1"/>
    </source>
</evidence>
<proteinExistence type="predicted"/>
<dbReference type="Proteomes" id="UP001160148">
    <property type="component" value="Unassembled WGS sequence"/>
</dbReference>
<comment type="caution">
    <text evidence="1">The sequence shown here is derived from an EMBL/GenBank/DDBJ whole genome shotgun (WGS) entry which is preliminary data.</text>
</comment>
<gene>
    <name evidence="1" type="ORF">MEUPH1_LOCUS30704</name>
</gene>
<evidence type="ECO:0000313" key="2">
    <source>
        <dbReference type="Proteomes" id="UP001160148"/>
    </source>
</evidence>